<organism evidence="2 3">
    <name type="scientific">Romboutsia weinsteinii</name>
    <dbReference type="NCBI Taxonomy" id="2020949"/>
    <lineage>
        <taxon>Bacteria</taxon>
        <taxon>Bacillati</taxon>
        <taxon>Bacillota</taxon>
        <taxon>Clostridia</taxon>
        <taxon>Peptostreptococcales</taxon>
        <taxon>Peptostreptococcaceae</taxon>
        <taxon>Romboutsia</taxon>
    </lineage>
</organism>
<keyword evidence="1" id="KW-0732">Signal</keyword>
<feature type="chain" id="PRO_5038644361" evidence="1">
    <location>
        <begin position="23"/>
        <end position="188"/>
    </location>
</feature>
<dbReference type="RefSeq" id="WP_094366136.1">
    <property type="nucleotide sequence ID" value="NZ_NOJY02000013.1"/>
</dbReference>
<evidence type="ECO:0000256" key="1">
    <source>
        <dbReference type="SAM" id="SignalP"/>
    </source>
</evidence>
<name>A0A371J3P4_9FIRM</name>
<dbReference type="AlphaFoldDB" id="A0A371J3P4"/>
<comment type="caution">
    <text evidence="2">The sequence shown here is derived from an EMBL/GenBank/DDBJ whole genome shotgun (WGS) entry which is preliminary data.</text>
</comment>
<feature type="signal peptide" evidence="1">
    <location>
        <begin position="1"/>
        <end position="22"/>
    </location>
</feature>
<evidence type="ECO:0000313" key="3">
    <source>
        <dbReference type="Proteomes" id="UP000215694"/>
    </source>
</evidence>
<dbReference type="Proteomes" id="UP000215694">
    <property type="component" value="Unassembled WGS sequence"/>
</dbReference>
<protein>
    <submittedName>
        <fullName evidence="2">Uncharacterized protein</fullName>
    </submittedName>
</protein>
<sequence>MKFQKKSILVCILLVATSTAIFKGASIINNYTPNKVKDESYVSNSINDKNSNFSNKYNSKSTKDNKDNTIVSNEQDVFSSDYDLLVLSNNYNAVVSLDLDANKIEIELLKDKSDIKAASSDTDNYINLSKSDMDVIGETLKQLSSEFKTTGLVKNYQLITDTLKNCDTDITDSDLLTLGFSLLQAKIN</sequence>
<proteinExistence type="predicted"/>
<accession>A0A371J3P4</accession>
<reference evidence="2 3" key="1">
    <citation type="journal article" date="2017" name="Genome Announc.">
        <title>Draft Genome Sequence of Romboutsia weinsteinii sp. nov. Strain CCRI-19649(T) Isolated from Surface Water.</title>
        <authorList>
            <person name="Maheux A.F."/>
            <person name="Boudreau D.K."/>
            <person name="Berube E."/>
            <person name="Boissinot M."/>
            <person name="Cantin P."/>
            <person name="Raymond F."/>
            <person name="Corbeil J."/>
            <person name="Omar R.F."/>
            <person name="Bergeron M.G."/>
        </authorList>
    </citation>
    <scope>NUCLEOTIDE SEQUENCE [LARGE SCALE GENOMIC DNA]</scope>
    <source>
        <strain evidence="2 3">CCRI-19649</strain>
    </source>
</reference>
<keyword evidence="3" id="KW-1185">Reference proteome</keyword>
<gene>
    <name evidence="2" type="ORF">CHL78_009305</name>
</gene>
<dbReference type="EMBL" id="NOJY02000013">
    <property type="protein sequence ID" value="RDY27402.1"/>
    <property type="molecule type" value="Genomic_DNA"/>
</dbReference>
<evidence type="ECO:0000313" key="2">
    <source>
        <dbReference type="EMBL" id="RDY27402.1"/>
    </source>
</evidence>